<dbReference type="InterPro" id="IPR006176">
    <property type="entry name" value="3-OHacyl-CoA_DH_NAD-bd"/>
</dbReference>
<dbReference type="Gene3D" id="1.10.1040.50">
    <property type="match status" value="1"/>
</dbReference>
<dbReference type="GO" id="GO:0006635">
    <property type="term" value="P:fatty acid beta-oxidation"/>
    <property type="evidence" value="ECO:0007669"/>
    <property type="project" value="TreeGrafter"/>
</dbReference>
<dbReference type="Gene3D" id="3.40.50.720">
    <property type="entry name" value="NAD(P)-binding Rossmann-like Domain"/>
    <property type="match status" value="1"/>
</dbReference>
<keyword evidence="5" id="KW-1185">Reference proteome</keyword>
<accession>A0A518JRW8</accession>
<evidence type="ECO:0000256" key="1">
    <source>
        <dbReference type="ARBA" id="ARBA00023002"/>
    </source>
</evidence>
<evidence type="ECO:0000259" key="3">
    <source>
        <dbReference type="Pfam" id="PF02737"/>
    </source>
</evidence>
<dbReference type="PROSITE" id="PS00067">
    <property type="entry name" value="3HCDH"/>
    <property type="match status" value="1"/>
</dbReference>
<dbReference type="InterPro" id="IPR036291">
    <property type="entry name" value="NAD(P)-bd_dom_sf"/>
</dbReference>
<dbReference type="GO" id="GO:0004300">
    <property type="term" value="F:enoyl-CoA hydratase activity"/>
    <property type="evidence" value="ECO:0007669"/>
    <property type="project" value="TreeGrafter"/>
</dbReference>
<dbReference type="InterPro" id="IPR006180">
    <property type="entry name" value="3-OHacyl-CoA_DH_CS"/>
</dbReference>
<reference evidence="4 5" key="1">
    <citation type="submission" date="2019-02" db="EMBL/GenBank/DDBJ databases">
        <title>Deep-cultivation of Planctomycetes and their phenomic and genomic characterization uncovers novel biology.</title>
        <authorList>
            <person name="Wiegand S."/>
            <person name="Jogler M."/>
            <person name="Boedeker C."/>
            <person name="Pinto D."/>
            <person name="Vollmers J."/>
            <person name="Rivas-Marin E."/>
            <person name="Kohn T."/>
            <person name="Peeters S.H."/>
            <person name="Heuer A."/>
            <person name="Rast P."/>
            <person name="Oberbeckmann S."/>
            <person name="Bunk B."/>
            <person name="Jeske O."/>
            <person name="Meyerdierks A."/>
            <person name="Storesund J.E."/>
            <person name="Kallscheuer N."/>
            <person name="Luecker S."/>
            <person name="Lage O.M."/>
            <person name="Pohl T."/>
            <person name="Merkel B.J."/>
            <person name="Hornburger P."/>
            <person name="Mueller R.-W."/>
            <person name="Bruemmer F."/>
            <person name="Labrenz M."/>
            <person name="Spormann A.M."/>
            <person name="Op den Camp H."/>
            <person name="Overmann J."/>
            <person name="Amann R."/>
            <person name="Jetten M.S.M."/>
            <person name="Mascher T."/>
            <person name="Medema M.H."/>
            <person name="Devos D.P."/>
            <person name="Kaster A.-K."/>
            <person name="Ovreas L."/>
            <person name="Rohde M."/>
            <person name="Galperin M.Y."/>
            <person name="Jogler C."/>
        </authorList>
    </citation>
    <scope>NUCLEOTIDE SEQUENCE [LARGE SCALE GENOMIC DNA]</scope>
    <source>
        <strain evidence="4 5">Poly24</strain>
    </source>
</reference>
<dbReference type="GO" id="GO:0070403">
    <property type="term" value="F:NAD+ binding"/>
    <property type="evidence" value="ECO:0007669"/>
    <property type="project" value="InterPro"/>
</dbReference>
<keyword evidence="1" id="KW-0560">Oxidoreductase</keyword>
<evidence type="ECO:0000259" key="2">
    <source>
        <dbReference type="Pfam" id="PF00725"/>
    </source>
</evidence>
<dbReference type="Pfam" id="PF02737">
    <property type="entry name" value="3HCDH_N"/>
    <property type="match status" value="1"/>
</dbReference>
<dbReference type="GO" id="GO:0016509">
    <property type="term" value="F:long-chain (3S)-3-hydroxyacyl-CoA dehydrogenase (NAD+) activity"/>
    <property type="evidence" value="ECO:0007669"/>
    <property type="project" value="TreeGrafter"/>
</dbReference>
<evidence type="ECO:0000313" key="5">
    <source>
        <dbReference type="Proteomes" id="UP000315082"/>
    </source>
</evidence>
<dbReference type="EMBL" id="CP036348">
    <property type="protein sequence ID" value="QDV68284.1"/>
    <property type="molecule type" value="Genomic_DNA"/>
</dbReference>
<name>A0A518JRW8_9BACT</name>
<feature type="domain" description="3-hydroxyacyl-CoA dehydrogenase NAD binding" evidence="3">
    <location>
        <begin position="9"/>
        <end position="185"/>
    </location>
</feature>
<dbReference type="Pfam" id="PF00725">
    <property type="entry name" value="3HCDH"/>
    <property type="match status" value="1"/>
</dbReference>
<evidence type="ECO:0000313" key="4">
    <source>
        <dbReference type="EMBL" id="QDV68284.1"/>
    </source>
</evidence>
<protein>
    <submittedName>
        <fullName evidence="4">Fatty acid oxidation complex subunit alpha</fullName>
    </submittedName>
</protein>
<dbReference type="OrthoDB" id="9771883at2"/>
<dbReference type="InterPro" id="IPR008927">
    <property type="entry name" value="6-PGluconate_DH-like_C_sf"/>
</dbReference>
<dbReference type="InterPro" id="IPR006108">
    <property type="entry name" value="3HC_DH_C"/>
</dbReference>
<dbReference type="AlphaFoldDB" id="A0A518JRW8"/>
<dbReference type="InterPro" id="IPR050136">
    <property type="entry name" value="FA_oxidation_alpha_subunit"/>
</dbReference>
<feature type="domain" description="3-hydroxyacyl-CoA dehydrogenase C-terminal" evidence="2">
    <location>
        <begin position="188"/>
        <end position="281"/>
    </location>
</feature>
<dbReference type="RefSeq" id="WP_145093890.1">
    <property type="nucleotide sequence ID" value="NZ_CP036348.1"/>
</dbReference>
<dbReference type="PANTHER" id="PTHR43612">
    <property type="entry name" value="TRIFUNCTIONAL ENZYME SUBUNIT ALPHA"/>
    <property type="match status" value="1"/>
</dbReference>
<organism evidence="4 5">
    <name type="scientific">Rosistilla carotiformis</name>
    <dbReference type="NCBI Taxonomy" id="2528017"/>
    <lineage>
        <taxon>Bacteria</taxon>
        <taxon>Pseudomonadati</taxon>
        <taxon>Planctomycetota</taxon>
        <taxon>Planctomycetia</taxon>
        <taxon>Pirellulales</taxon>
        <taxon>Pirellulaceae</taxon>
        <taxon>Rosistilla</taxon>
    </lineage>
</organism>
<gene>
    <name evidence="4" type="primary">fadB</name>
    <name evidence="4" type="ORF">Poly24_19930</name>
</gene>
<sequence>MNDQSAWDISLIGAGIVGRAIASDHLQHGLAIRLIDSNPQQLAAAVDALASQSHAAECPPKRWGDACWATELLPNGSQRGATPRQSIVIESIVERREPKQQVLALAEQLSGDDAILATNTSTIPLADVTQRVLSQGRCCGLHFFMPVDQRPLIEIITGDATSEATVAIAKRYAAALGKQHLIVRDAPGFVVNRMLVPYLNESVQLLCSGTPAEQIQRVATENGMPMSPLELMDWIGMETGFHAGRAIWQAFPSRIEPSPLTPAMVKAKLPGRAGGEGFYVYKADQRSATLGPTAQMLVERYTRETVARSDAQVAVRLFFPMLIEAACILLERVVGDLDSIERAFRGGLGFRDANGFIHRFDAFGNAQCLEELSQLSTLGRRFTAPPELLAALQATSSTTDALQQLCRLGDTQQPHTAASS</sequence>
<proteinExistence type="predicted"/>
<dbReference type="SUPFAM" id="SSF48179">
    <property type="entry name" value="6-phosphogluconate dehydrogenase C-terminal domain-like"/>
    <property type="match status" value="2"/>
</dbReference>
<dbReference type="KEGG" id="rcf:Poly24_19930"/>
<dbReference type="Proteomes" id="UP000315082">
    <property type="component" value="Chromosome"/>
</dbReference>
<dbReference type="PANTHER" id="PTHR43612:SF3">
    <property type="entry name" value="TRIFUNCTIONAL ENZYME SUBUNIT ALPHA, MITOCHONDRIAL"/>
    <property type="match status" value="1"/>
</dbReference>
<dbReference type="SUPFAM" id="SSF51735">
    <property type="entry name" value="NAD(P)-binding Rossmann-fold domains"/>
    <property type="match status" value="1"/>
</dbReference>